<keyword evidence="1" id="KW-0418">Kinase</keyword>
<accession>A0ABN3TNR0</accession>
<evidence type="ECO:0000256" key="2">
    <source>
        <dbReference type="SAM" id="MobiDB-lite"/>
    </source>
</evidence>
<protein>
    <submittedName>
        <fullName evidence="4">ATP-binding protein</fullName>
    </submittedName>
</protein>
<feature type="compositionally biased region" description="Low complexity" evidence="2">
    <location>
        <begin position="90"/>
        <end position="125"/>
    </location>
</feature>
<dbReference type="InterPro" id="IPR036890">
    <property type="entry name" value="HATPase_C_sf"/>
</dbReference>
<evidence type="ECO:0000313" key="5">
    <source>
        <dbReference type="Proteomes" id="UP001500886"/>
    </source>
</evidence>
<dbReference type="EMBL" id="BAAASL010000002">
    <property type="protein sequence ID" value="GAA2709581.1"/>
    <property type="molecule type" value="Genomic_DNA"/>
</dbReference>
<evidence type="ECO:0000259" key="3">
    <source>
        <dbReference type="Pfam" id="PF13581"/>
    </source>
</evidence>
<dbReference type="Gene3D" id="3.30.565.10">
    <property type="entry name" value="Histidine kinase-like ATPase, C-terminal domain"/>
    <property type="match status" value="1"/>
</dbReference>
<proteinExistence type="predicted"/>
<dbReference type="GO" id="GO:0005524">
    <property type="term" value="F:ATP binding"/>
    <property type="evidence" value="ECO:0007669"/>
    <property type="project" value="UniProtKB-KW"/>
</dbReference>
<keyword evidence="1" id="KW-0723">Serine/threonine-protein kinase</keyword>
<dbReference type="PANTHER" id="PTHR35526">
    <property type="entry name" value="ANTI-SIGMA-F FACTOR RSBW-RELATED"/>
    <property type="match status" value="1"/>
</dbReference>
<keyword evidence="4" id="KW-0547">Nucleotide-binding</keyword>
<feature type="region of interest" description="Disordered" evidence="2">
    <location>
        <begin position="87"/>
        <end position="132"/>
    </location>
</feature>
<feature type="domain" description="Histidine kinase/HSP90-like ATPase" evidence="3">
    <location>
        <begin position="8"/>
        <end position="161"/>
    </location>
</feature>
<comment type="caution">
    <text evidence="4">The sequence shown here is derived from an EMBL/GenBank/DDBJ whole genome shotgun (WGS) entry which is preliminary data.</text>
</comment>
<reference evidence="4 5" key="1">
    <citation type="journal article" date="2019" name="Int. J. Syst. Evol. Microbiol.">
        <title>The Global Catalogue of Microorganisms (GCM) 10K type strain sequencing project: providing services to taxonomists for standard genome sequencing and annotation.</title>
        <authorList>
            <consortium name="The Broad Institute Genomics Platform"/>
            <consortium name="The Broad Institute Genome Sequencing Center for Infectious Disease"/>
            <person name="Wu L."/>
            <person name="Ma J."/>
        </authorList>
    </citation>
    <scope>NUCLEOTIDE SEQUENCE [LARGE SCALE GENOMIC DNA]</scope>
    <source>
        <strain evidence="4 5">JCM 4542</strain>
    </source>
</reference>
<organism evidence="4 5">
    <name type="scientific">Streptomyces luteosporeus</name>
    <dbReference type="NCBI Taxonomy" id="173856"/>
    <lineage>
        <taxon>Bacteria</taxon>
        <taxon>Bacillati</taxon>
        <taxon>Actinomycetota</taxon>
        <taxon>Actinomycetes</taxon>
        <taxon>Kitasatosporales</taxon>
        <taxon>Streptomycetaceae</taxon>
        <taxon>Streptomyces</taxon>
    </lineage>
</organism>
<dbReference type="CDD" id="cd16936">
    <property type="entry name" value="HATPase_RsbW-like"/>
    <property type="match status" value="1"/>
</dbReference>
<sequence length="170" mass="16948">MATVELLFSALPEHVRTARLVAAAVARRAGVDEAVLDEVRLAVGEACSRAVSLHTGHGLSSPVKVVLTEDEKKFSIEVADEAPHPTAVVSTAGAGRQPAAASSAASASSSVSAPPGGPSGATVAGEDAESEDDMGLAVISGLVDDVEVTAGESGGLIRMSWPTTTPPVPA</sequence>
<name>A0ABN3TNR0_9ACTN</name>
<keyword evidence="5" id="KW-1185">Reference proteome</keyword>
<dbReference type="Pfam" id="PF13581">
    <property type="entry name" value="HATPase_c_2"/>
    <property type="match status" value="1"/>
</dbReference>
<dbReference type="Proteomes" id="UP001500886">
    <property type="component" value="Unassembled WGS sequence"/>
</dbReference>
<evidence type="ECO:0000313" key="4">
    <source>
        <dbReference type="EMBL" id="GAA2709581.1"/>
    </source>
</evidence>
<keyword evidence="4" id="KW-0067">ATP-binding</keyword>
<evidence type="ECO:0000256" key="1">
    <source>
        <dbReference type="ARBA" id="ARBA00022527"/>
    </source>
</evidence>
<gene>
    <name evidence="4" type="ORF">GCM10010315_07920</name>
</gene>
<dbReference type="InterPro" id="IPR003594">
    <property type="entry name" value="HATPase_dom"/>
</dbReference>
<dbReference type="InterPro" id="IPR050267">
    <property type="entry name" value="Anti-sigma-factor_SerPK"/>
</dbReference>
<dbReference type="RefSeq" id="WP_344433234.1">
    <property type="nucleotide sequence ID" value="NZ_BAAASL010000002.1"/>
</dbReference>
<keyword evidence="1" id="KW-0808">Transferase</keyword>
<dbReference type="PANTHER" id="PTHR35526:SF3">
    <property type="entry name" value="ANTI-SIGMA-F FACTOR RSBW"/>
    <property type="match status" value="1"/>
</dbReference>